<dbReference type="PANTHER" id="PTHR13593">
    <property type="match status" value="1"/>
</dbReference>
<dbReference type="SMART" id="SM00148">
    <property type="entry name" value="PLCXc"/>
    <property type="match status" value="1"/>
</dbReference>
<dbReference type="InterPro" id="IPR000909">
    <property type="entry name" value="PLipase_C_PInositol-sp_X_dom"/>
</dbReference>
<keyword evidence="1" id="KW-0732">Signal</keyword>
<feature type="signal peptide" evidence="1">
    <location>
        <begin position="1"/>
        <end position="18"/>
    </location>
</feature>
<dbReference type="InterPro" id="IPR017946">
    <property type="entry name" value="PLC-like_Pdiesterase_TIM-brl"/>
</dbReference>
<dbReference type="Proteomes" id="UP000694892">
    <property type="component" value="Chromosome 3L"/>
</dbReference>
<sequence length="296" mass="34116">MAPIFWIFICLLAADVFADQTPAFDRTEVPSVVWPDWMSYLPDYLPLASLAIPGTHDTMAFYGGNLAECQCWRLDNQFKAGIRFLDIRCRHYQDRLPIHHGISYQRTDFPTILNDTVTFLMEHPMETVLMRVKEEYDPYQNTRSFYKSVDEVVRQVGEQWFLRTTSIPTLGEARGKIVILQDFSARGEGPDFGPPYPGSMSISDEYQVNDDAVKWTEVLRHLNVAQNGDPERPYLTYTSGVHWLLYPPETLARKINPRVFEYLKGKTIGPKRSVGVVIMDFPGAELVREIILDNWK</sequence>
<evidence type="ECO:0000313" key="3">
    <source>
        <dbReference type="EMBL" id="OCT90697.1"/>
    </source>
</evidence>
<dbReference type="EMBL" id="CM004470">
    <property type="protein sequence ID" value="OCT90697.1"/>
    <property type="molecule type" value="Genomic_DNA"/>
</dbReference>
<evidence type="ECO:0000259" key="2">
    <source>
        <dbReference type="SMART" id="SM00148"/>
    </source>
</evidence>
<accession>A0A974DFE2</accession>
<name>A0A974DFE2_XENLA</name>
<dbReference type="Gene3D" id="3.20.20.190">
    <property type="entry name" value="Phosphatidylinositol (PI) phosphodiesterase"/>
    <property type="match status" value="1"/>
</dbReference>
<dbReference type="OMA" id="DLGMRYD"/>
<dbReference type="GO" id="GO:0006629">
    <property type="term" value="P:lipid metabolic process"/>
    <property type="evidence" value="ECO:0007669"/>
    <property type="project" value="InterPro"/>
</dbReference>
<evidence type="ECO:0000256" key="1">
    <source>
        <dbReference type="SAM" id="SignalP"/>
    </source>
</evidence>
<dbReference type="GO" id="GO:0008081">
    <property type="term" value="F:phosphoric diester hydrolase activity"/>
    <property type="evidence" value="ECO:0007669"/>
    <property type="project" value="InterPro"/>
</dbReference>
<reference evidence="4" key="1">
    <citation type="journal article" date="2016" name="Nature">
        <title>Genome evolution in the allotetraploid frog Xenopus laevis.</title>
        <authorList>
            <person name="Session A.M."/>
            <person name="Uno Y."/>
            <person name="Kwon T."/>
            <person name="Chapman J.A."/>
            <person name="Toyoda A."/>
            <person name="Takahashi S."/>
            <person name="Fukui A."/>
            <person name="Hikosaka A."/>
            <person name="Suzuki A."/>
            <person name="Kondo M."/>
            <person name="van Heeringen S.J."/>
            <person name="Quigley I."/>
            <person name="Heinz S."/>
            <person name="Ogino H."/>
            <person name="Ochi H."/>
            <person name="Hellsten U."/>
            <person name="Lyons J.B."/>
            <person name="Simakov O."/>
            <person name="Putnam N."/>
            <person name="Stites J."/>
            <person name="Kuroki Y."/>
            <person name="Tanaka T."/>
            <person name="Michiue T."/>
            <person name="Watanabe M."/>
            <person name="Bogdanovic O."/>
            <person name="Lister R."/>
            <person name="Georgiou G."/>
            <person name="Paranjpe S.S."/>
            <person name="van Kruijsbergen I."/>
            <person name="Shu S."/>
            <person name="Carlson J."/>
            <person name="Kinoshita T."/>
            <person name="Ohta Y."/>
            <person name="Mawaribuchi S."/>
            <person name="Jenkins J."/>
            <person name="Grimwood J."/>
            <person name="Schmutz J."/>
            <person name="Mitros T."/>
            <person name="Mozaffari S.V."/>
            <person name="Suzuki Y."/>
            <person name="Haramoto Y."/>
            <person name="Yamamoto T.S."/>
            <person name="Takagi C."/>
            <person name="Heald R."/>
            <person name="Miller K."/>
            <person name="Haudenschild C."/>
            <person name="Kitzman J."/>
            <person name="Nakayama T."/>
            <person name="Izutsu Y."/>
            <person name="Robert J."/>
            <person name="Fortriede J."/>
            <person name="Burns K."/>
            <person name="Lotay V."/>
            <person name="Karimi K."/>
            <person name="Yasuoka Y."/>
            <person name="Dichmann D.S."/>
            <person name="Flajnik M.F."/>
            <person name="Houston D.W."/>
            <person name="Shendure J."/>
            <person name="DuPasquier L."/>
            <person name="Vize P.D."/>
            <person name="Zorn A.M."/>
            <person name="Ito M."/>
            <person name="Marcotte E.M."/>
            <person name="Wallingford J.B."/>
            <person name="Ito Y."/>
            <person name="Asashima M."/>
            <person name="Ueno N."/>
            <person name="Matsuda Y."/>
            <person name="Veenstra G.J."/>
            <person name="Fujiyama A."/>
            <person name="Harland R.M."/>
            <person name="Taira M."/>
            <person name="Rokhsar D.S."/>
        </authorList>
    </citation>
    <scope>NUCLEOTIDE SEQUENCE [LARGE SCALE GENOMIC DNA]</scope>
    <source>
        <strain evidence="4">J</strain>
    </source>
</reference>
<dbReference type="PANTHER" id="PTHR13593:SF113">
    <property type="entry name" value="SI:DKEY-266F7.9"/>
    <property type="match status" value="1"/>
</dbReference>
<organism evidence="3 4">
    <name type="scientific">Xenopus laevis</name>
    <name type="common">African clawed frog</name>
    <dbReference type="NCBI Taxonomy" id="8355"/>
    <lineage>
        <taxon>Eukaryota</taxon>
        <taxon>Metazoa</taxon>
        <taxon>Chordata</taxon>
        <taxon>Craniata</taxon>
        <taxon>Vertebrata</taxon>
        <taxon>Euteleostomi</taxon>
        <taxon>Amphibia</taxon>
        <taxon>Batrachia</taxon>
        <taxon>Anura</taxon>
        <taxon>Pipoidea</taxon>
        <taxon>Pipidae</taxon>
        <taxon>Xenopodinae</taxon>
        <taxon>Xenopus</taxon>
        <taxon>Xenopus</taxon>
    </lineage>
</organism>
<feature type="chain" id="PRO_5037146016" description="Phosphatidylinositol-specific phospholipase C X domain-containing protein" evidence="1">
    <location>
        <begin position="19"/>
        <end position="296"/>
    </location>
</feature>
<gene>
    <name evidence="3" type="ORF">XELAEV_18019314mg</name>
</gene>
<protein>
    <recommendedName>
        <fullName evidence="2">Phosphatidylinositol-specific phospholipase C X domain-containing protein</fullName>
    </recommendedName>
</protein>
<dbReference type="AlphaFoldDB" id="A0A974DFE2"/>
<dbReference type="InterPro" id="IPR051057">
    <property type="entry name" value="PI-PLC_domain"/>
</dbReference>
<dbReference type="PROSITE" id="PS50007">
    <property type="entry name" value="PIPLC_X_DOMAIN"/>
    <property type="match status" value="1"/>
</dbReference>
<dbReference type="CDD" id="cd08586">
    <property type="entry name" value="PI-PLCc_BcPLC_like"/>
    <property type="match status" value="1"/>
</dbReference>
<dbReference type="SUPFAM" id="SSF51695">
    <property type="entry name" value="PLC-like phosphodiesterases"/>
    <property type="match status" value="1"/>
</dbReference>
<feature type="domain" description="Phosphatidylinositol-specific phospholipase C X" evidence="2">
    <location>
        <begin position="43"/>
        <end position="182"/>
    </location>
</feature>
<evidence type="ECO:0000313" key="4">
    <source>
        <dbReference type="Proteomes" id="UP000694892"/>
    </source>
</evidence>
<dbReference type="Pfam" id="PF00388">
    <property type="entry name" value="PI-PLC-X"/>
    <property type="match status" value="1"/>
</dbReference>
<proteinExistence type="predicted"/>